<dbReference type="GO" id="GO:0005576">
    <property type="term" value="C:extracellular region"/>
    <property type="evidence" value="ECO:0007669"/>
    <property type="project" value="UniProtKB-SubCell"/>
</dbReference>
<keyword evidence="13" id="KW-1185">Reference proteome</keyword>
<evidence type="ECO:0000256" key="1">
    <source>
        <dbReference type="ARBA" id="ARBA00004613"/>
    </source>
</evidence>
<dbReference type="PROSITE" id="PS00131">
    <property type="entry name" value="CARBOXYPEPT_SER_SER"/>
    <property type="match status" value="1"/>
</dbReference>
<evidence type="ECO:0000313" key="12">
    <source>
        <dbReference type="EMBL" id="KAI5389010.1"/>
    </source>
</evidence>
<comment type="function">
    <text evidence="10">Probable carboxypeptidase.</text>
</comment>
<keyword evidence="6 11" id="KW-0732">Signal</keyword>
<feature type="signal peptide" evidence="11">
    <location>
        <begin position="1"/>
        <end position="22"/>
    </location>
</feature>
<evidence type="ECO:0000256" key="4">
    <source>
        <dbReference type="ARBA" id="ARBA00022645"/>
    </source>
</evidence>
<keyword evidence="9" id="KW-0325">Glycoprotein</keyword>
<dbReference type="Gene3D" id="3.40.50.1820">
    <property type="entry name" value="alpha/beta hydrolase"/>
    <property type="match status" value="1"/>
</dbReference>
<dbReference type="InterPro" id="IPR018202">
    <property type="entry name" value="Ser_caboxypep_ser_AS"/>
</dbReference>
<proteinExistence type="inferred from homology"/>
<feature type="chain" id="PRO_5039757581" description="Carboxypeptidase" evidence="11">
    <location>
        <begin position="23"/>
        <end position="498"/>
    </location>
</feature>
<dbReference type="Pfam" id="PF00450">
    <property type="entry name" value="Peptidase_S10"/>
    <property type="match status" value="1"/>
</dbReference>
<evidence type="ECO:0000256" key="3">
    <source>
        <dbReference type="ARBA" id="ARBA00022525"/>
    </source>
</evidence>
<dbReference type="AlphaFoldDB" id="A0A9D4VRX8"/>
<keyword evidence="3" id="KW-0964">Secreted</keyword>
<keyword evidence="7 11" id="KW-0378">Hydrolase</keyword>
<dbReference type="Gramene" id="PSAT_LOCUS30529_t1">
    <property type="protein sequence ID" value="CAL5212158.1"/>
    <property type="gene ID" value="PSAT_LOCUS30529"/>
</dbReference>
<comment type="similarity">
    <text evidence="2 11">Belongs to the peptidase S10 family.</text>
</comment>
<evidence type="ECO:0000256" key="10">
    <source>
        <dbReference type="ARBA" id="ARBA00037399"/>
    </source>
</evidence>
<keyword evidence="5 11" id="KW-0645">Protease</keyword>
<evidence type="ECO:0000256" key="9">
    <source>
        <dbReference type="ARBA" id="ARBA00023180"/>
    </source>
</evidence>
<evidence type="ECO:0000256" key="8">
    <source>
        <dbReference type="ARBA" id="ARBA00023157"/>
    </source>
</evidence>
<sequence>MEFSKTSMSLFLFFILVSSSYATSRITHQQRFPSTKFSSNGRAEQLIRSFNLFPKHSANIHGEYSIDDFVPGKIVEKKFSFLASSNGTSVQDLGHHAGYYSLPRSKSARLFYFFFESRNGAKDAPVVIWLTGGPGCSSELALFYENGPFQIANDLSLVWNDYGWDKGSNIIFVDQPIGTGFSYSSDENDIPTDGTGVSNDLYAFLQVFFKEHPQLVKNDFYITGESYAGHYIPALASRVHKGNKNKEGIIINFKGFAIGNGLTNPEIQYPAYTQFAVDNKLITKEDQADINKLIPFCVGAAKNCVSKGGESCETALQQCQLIFTNILAIAGNINYYDIRKKCEGELCYDFSNLEKFLNNNKVKDALGVGKIEFVSCSSEVHAALVQDWMLNYEKDIPALLEDGIKVLIYAGEFDLICNWLGNSQWVHAMKWSGQKQFGASKSVPFMVDGKNAGSLNSYGALSFLKVNGAGHMVPMDQPKASLQMLVNWIEGKLNGTKI</sequence>
<dbReference type="SUPFAM" id="SSF53474">
    <property type="entry name" value="alpha/beta-Hydrolases"/>
    <property type="match status" value="1"/>
</dbReference>
<evidence type="ECO:0000256" key="7">
    <source>
        <dbReference type="ARBA" id="ARBA00022801"/>
    </source>
</evidence>
<reference evidence="12 13" key="1">
    <citation type="journal article" date="2022" name="Nat. Genet.">
        <title>Improved pea reference genome and pan-genome highlight genomic features and evolutionary characteristics.</title>
        <authorList>
            <person name="Yang T."/>
            <person name="Liu R."/>
            <person name="Luo Y."/>
            <person name="Hu S."/>
            <person name="Wang D."/>
            <person name="Wang C."/>
            <person name="Pandey M.K."/>
            <person name="Ge S."/>
            <person name="Xu Q."/>
            <person name="Li N."/>
            <person name="Li G."/>
            <person name="Huang Y."/>
            <person name="Saxena R.K."/>
            <person name="Ji Y."/>
            <person name="Li M."/>
            <person name="Yan X."/>
            <person name="He Y."/>
            <person name="Liu Y."/>
            <person name="Wang X."/>
            <person name="Xiang C."/>
            <person name="Varshney R.K."/>
            <person name="Ding H."/>
            <person name="Gao S."/>
            <person name="Zong X."/>
        </authorList>
    </citation>
    <scope>NUCLEOTIDE SEQUENCE [LARGE SCALE GENOMIC DNA]</scope>
    <source>
        <strain evidence="12 13">cv. Zhongwan 6</strain>
    </source>
</reference>
<dbReference type="InterPro" id="IPR001563">
    <property type="entry name" value="Peptidase_S10"/>
</dbReference>
<dbReference type="PANTHER" id="PTHR11802">
    <property type="entry name" value="SERINE PROTEASE FAMILY S10 SERINE CARBOXYPEPTIDASE"/>
    <property type="match status" value="1"/>
</dbReference>
<dbReference type="Proteomes" id="UP001058974">
    <property type="component" value="Chromosome 7"/>
</dbReference>
<evidence type="ECO:0000256" key="5">
    <source>
        <dbReference type="ARBA" id="ARBA00022670"/>
    </source>
</evidence>
<name>A0A9D4VRX8_PEA</name>
<evidence type="ECO:0000256" key="11">
    <source>
        <dbReference type="RuleBase" id="RU361156"/>
    </source>
</evidence>
<accession>A0A9D4VRX8</accession>
<dbReference type="PANTHER" id="PTHR11802:SF350">
    <property type="entry name" value="CARBOXYPEPTIDASE"/>
    <property type="match status" value="1"/>
</dbReference>
<comment type="subcellular location">
    <subcellularLocation>
        <location evidence="1">Secreted</location>
    </subcellularLocation>
</comment>
<keyword evidence="4 11" id="KW-0121">Carboxypeptidase</keyword>
<dbReference type="GO" id="GO:0006508">
    <property type="term" value="P:proteolysis"/>
    <property type="evidence" value="ECO:0007669"/>
    <property type="project" value="UniProtKB-KW"/>
</dbReference>
<dbReference type="GO" id="GO:0004185">
    <property type="term" value="F:serine-type carboxypeptidase activity"/>
    <property type="evidence" value="ECO:0007669"/>
    <property type="project" value="UniProtKB-UniRule"/>
</dbReference>
<dbReference type="PRINTS" id="PR00724">
    <property type="entry name" value="CRBOXYPTASEC"/>
</dbReference>
<keyword evidence="8" id="KW-1015">Disulfide bond</keyword>
<dbReference type="Gramene" id="Psat07G0460600-T1">
    <property type="protein sequence ID" value="KAI5389010.1"/>
    <property type="gene ID" value="KIW84_074606"/>
</dbReference>
<gene>
    <name evidence="12" type="ORF">KIW84_074606</name>
</gene>
<comment type="caution">
    <text evidence="12">The sequence shown here is derived from an EMBL/GenBank/DDBJ whole genome shotgun (WGS) entry which is preliminary data.</text>
</comment>
<evidence type="ECO:0000256" key="6">
    <source>
        <dbReference type="ARBA" id="ARBA00022729"/>
    </source>
</evidence>
<dbReference type="PROSITE" id="PS00560">
    <property type="entry name" value="CARBOXYPEPT_SER_HIS"/>
    <property type="match status" value="1"/>
</dbReference>
<dbReference type="EMBL" id="JAMSHJ010000007">
    <property type="protein sequence ID" value="KAI5389010.1"/>
    <property type="molecule type" value="Genomic_DNA"/>
</dbReference>
<dbReference type="OrthoDB" id="443318at2759"/>
<dbReference type="EC" id="3.4.16.-" evidence="11"/>
<evidence type="ECO:0000313" key="13">
    <source>
        <dbReference type="Proteomes" id="UP001058974"/>
    </source>
</evidence>
<dbReference type="FunFam" id="3.40.50.1820:FF:000060">
    <property type="entry name" value="Carboxypeptidase"/>
    <property type="match status" value="1"/>
</dbReference>
<organism evidence="12 13">
    <name type="scientific">Pisum sativum</name>
    <name type="common">Garden pea</name>
    <name type="synonym">Lathyrus oleraceus</name>
    <dbReference type="NCBI Taxonomy" id="3888"/>
    <lineage>
        <taxon>Eukaryota</taxon>
        <taxon>Viridiplantae</taxon>
        <taxon>Streptophyta</taxon>
        <taxon>Embryophyta</taxon>
        <taxon>Tracheophyta</taxon>
        <taxon>Spermatophyta</taxon>
        <taxon>Magnoliopsida</taxon>
        <taxon>eudicotyledons</taxon>
        <taxon>Gunneridae</taxon>
        <taxon>Pentapetalae</taxon>
        <taxon>rosids</taxon>
        <taxon>fabids</taxon>
        <taxon>Fabales</taxon>
        <taxon>Fabaceae</taxon>
        <taxon>Papilionoideae</taxon>
        <taxon>50 kb inversion clade</taxon>
        <taxon>NPAAA clade</taxon>
        <taxon>Hologalegina</taxon>
        <taxon>IRL clade</taxon>
        <taxon>Fabeae</taxon>
        <taxon>Lathyrus</taxon>
    </lineage>
</organism>
<evidence type="ECO:0000256" key="2">
    <source>
        <dbReference type="ARBA" id="ARBA00009431"/>
    </source>
</evidence>
<dbReference type="GO" id="GO:0005773">
    <property type="term" value="C:vacuole"/>
    <property type="evidence" value="ECO:0007669"/>
    <property type="project" value="TreeGrafter"/>
</dbReference>
<dbReference type="InterPro" id="IPR033124">
    <property type="entry name" value="Ser_caboxypep_his_AS"/>
</dbReference>
<dbReference type="InterPro" id="IPR029058">
    <property type="entry name" value="AB_hydrolase_fold"/>
</dbReference>
<protein>
    <recommendedName>
        <fullName evidence="11">Carboxypeptidase</fullName>
        <ecNumber evidence="11">3.4.16.-</ecNumber>
    </recommendedName>
</protein>